<protein>
    <submittedName>
        <fullName evidence="3">NAD(P)H:quinone oxidoreductase</fullName>
        <ecNumber evidence="3">1.6.5.2</ecNumber>
    </submittedName>
</protein>
<name>A0ABU7FET7_9ACTN</name>
<dbReference type="Pfam" id="PF03358">
    <property type="entry name" value="FMN_red"/>
    <property type="match status" value="1"/>
</dbReference>
<comment type="similarity">
    <text evidence="1">Belongs to the WrbA family.</text>
</comment>
<reference evidence="3" key="1">
    <citation type="submission" date="2024-01" db="EMBL/GenBank/DDBJ databases">
        <title>First draft genome sequence data of TA4-1, the type strain of Gram-positive actinobacterium Streptomyces chiangmaiensis.</title>
        <authorList>
            <person name="Yasawong M."/>
            <person name="Nantapong N."/>
        </authorList>
    </citation>
    <scope>NUCLEOTIDE SEQUENCE</scope>
    <source>
        <strain evidence="3">TA4-1</strain>
    </source>
</reference>
<evidence type="ECO:0000313" key="3">
    <source>
        <dbReference type="EMBL" id="MED7822671.1"/>
    </source>
</evidence>
<dbReference type="InterPro" id="IPR010089">
    <property type="entry name" value="Flavoprotein_WrbA-like"/>
</dbReference>
<dbReference type="InterPro" id="IPR005025">
    <property type="entry name" value="FMN_Rdtase-like_dom"/>
</dbReference>
<dbReference type="Gene3D" id="3.40.50.360">
    <property type="match status" value="1"/>
</dbReference>
<evidence type="ECO:0000256" key="1">
    <source>
        <dbReference type="ARBA" id="ARBA00006961"/>
    </source>
</evidence>
<keyword evidence="3" id="KW-0560">Oxidoreductase</keyword>
<feature type="domain" description="Flavodoxin-like" evidence="2">
    <location>
        <begin position="7"/>
        <end position="193"/>
    </location>
</feature>
<dbReference type="RefSeq" id="WP_329507100.1">
    <property type="nucleotide sequence ID" value="NZ_BAAAYZ010000168.1"/>
</dbReference>
<proteinExistence type="inferred from homology"/>
<dbReference type="NCBIfam" id="NF002999">
    <property type="entry name" value="PRK03767.1"/>
    <property type="match status" value="1"/>
</dbReference>
<keyword evidence="4" id="KW-1185">Reference proteome</keyword>
<dbReference type="PROSITE" id="PS50902">
    <property type="entry name" value="FLAVODOXIN_LIKE"/>
    <property type="match status" value="1"/>
</dbReference>
<dbReference type="InterPro" id="IPR008254">
    <property type="entry name" value="Flavodoxin/NO_synth"/>
</dbReference>
<sequence length="206" mass="21870">MSEAARVAVIYYSATGSVRKLAEAVAEGAAKDGAEVRLRRVAELAPEAAINSNPTWAQNHRDSQQIPEATLDDLEWADAVVFGSPTRFGLPAAQLKQFLDLTGPLWAQGKLANKVYSSFASAANVHGGQESTILALNNTFYHWGGLIVSTGYTDPLLFQAGGNPYGPSHASNNGADLPDEARLEAARYLGRRVNHIAAALRPGGSL</sequence>
<dbReference type="InterPro" id="IPR029039">
    <property type="entry name" value="Flavoprotein-like_sf"/>
</dbReference>
<comment type="caution">
    <text evidence="3">The sequence shown here is derived from an EMBL/GenBank/DDBJ whole genome shotgun (WGS) entry which is preliminary data.</text>
</comment>
<dbReference type="EC" id="1.6.5.2" evidence="3"/>
<dbReference type="NCBIfam" id="TIGR01755">
    <property type="entry name" value="flav_wrbA"/>
    <property type="match status" value="1"/>
</dbReference>
<dbReference type="PANTHER" id="PTHR30546">
    <property type="entry name" value="FLAVODOXIN-RELATED PROTEIN WRBA-RELATED"/>
    <property type="match status" value="1"/>
</dbReference>
<accession>A0ABU7FET7</accession>
<dbReference type="Proteomes" id="UP001333996">
    <property type="component" value="Unassembled WGS sequence"/>
</dbReference>
<evidence type="ECO:0000313" key="4">
    <source>
        <dbReference type="Proteomes" id="UP001333996"/>
    </source>
</evidence>
<dbReference type="EMBL" id="JAYWVC010000027">
    <property type="protein sequence ID" value="MED7822671.1"/>
    <property type="molecule type" value="Genomic_DNA"/>
</dbReference>
<dbReference type="PANTHER" id="PTHR30546:SF23">
    <property type="entry name" value="FLAVOPROTEIN-LIKE PROTEIN YCP4-RELATED"/>
    <property type="match status" value="1"/>
</dbReference>
<dbReference type="GO" id="GO:0003955">
    <property type="term" value="F:NAD(P)H dehydrogenase (quinone) activity"/>
    <property type="evidence" value="ECO:0007669"/>
    <property type="project" value="UniProtKB-EC"/>
</dbReference>
<organism evidence="3 4">
    <name type="scientific">Streptomyces chiangmaiensis</name>
    <dbReference type="NCBI Taxonomy" id="766497"/>
    <lineage>
        <taxon>Bacteria</taxon>
        <taxon>Bacillati</taxon>
        <taxon>Actinomycetota</taxon>
        <taxon>Actinomycetes</taxon>
        <taxon>Kitasatosporales</taxon>
        <taxon>Streptomycetaceae</taxon>
        <taxon>Streptomyces</taxon>
    </lineage>
</organism>
<gene>
    <name evidence="3" type="primary">wrbA</name>
    <name evidence="3" type="ORF">VXC91_11945</name>
</gene>
<evidence type="ECO:0000259" key="2">
    <source>
        <dbReference type="PROSITE" id="PS50902"/>
    </source>
</evidence>
<dbReference type="SUPFAM" id="SSF52218">
    <property type="entry name" value="Flavoproteins"/>
    <property type="match status" value="1"/>
</dbReference>